<dbReference type="EMBL" id="NFZW01000014">
    <property type="protein sequence ID" value="RFA34843.1"/>
    <property type="molecule type" value="Genomic_DNA"/>
</dbReference>
<dbReference type="Pfam" id="PF03960">
    <property type="entry name" value="ArsC"/>
    <property type="match status" value="1"/>
</dbReference>
<reference evidence="4" key="1">
    <citation type="submission" date="2017-05" db="EMBL/GenBank/DDBJ databases">
        <authorList>
            <person name="Sharma S."/>
            <person name="Sidhu C."/>
            <person name="Pinnaka A.K."/>
        </authorList>
    </citation>
    <scope>NUCLEOTIDE SEQUENCE [LARGE SCALE GENOMIC DNA]</scope>
    <source>
        <strain evidence="4">AK93</strain>
    </source>
</reference>
<protein>
    <submittedName>
        <fullName evidence="3">ArsC family reductase</fullName>
    </submittedName>
</protein>
<dbReference type="RefSeq" id="WP_116302694.1">
    <property type="nucleotide sequence ID" value="NZ_NFZV01000013.1"/>
</dbReference>
<proteinExistence type="inferred from homology"/>
<comment type="similarity">
    <text evidence="1 2">Belongs to the ArsC family.</text>
</comment>
<dbReference type="PANTHER" id="PTHR30041:SF8">
    <property type="entry name" value="PROTEIN YFFB"/>
    <property type="match status" value="1"/>
</dbReference>
<name>A0A3E0WRM3_9GAMM</name>
<dbReference type="CDD" id="cd03035">
    <property type="entry name" value="ArsC_Yffb"/>
    <property type="match status" value="1"/>
</dbReference>
<dbReference type="InterPro" id="IPR006504">
    <property type="entry name" value="Tscrpt_reg_Spx/MgsR"/>
</dbReference>
<dbReference type="InterPro" id="IPR036249">
    <property type="entry name" value="Thioredoxin-like_sf"/>
</dbReference>
<dbReference type="InterPro" id="IPR006660">
    <property type="entry name" value="Arsenate_reductase-like"/>
</dbReference>
<keyword evidence="4" id="KW-1185">Reference proteome</keyword>
<dbReference type="PANTHER" id="PTHR30041">
    <property type="entry name" value="ARSENATE REDUCTASE"/>
    <property type="match status" value="1"/>
</dbReference>
<dbReference type="Gene3D" id="3.40.30.10">
    <property type="entry name" value="Glutaredoxin"/>
    <property type="match status" value="1"/>
</dbReference>
<dbReference type="NCBIfam" id="TIGR01617">
    <property type="entry name" value="arsC_related"/>
    <property type="match status" value="1"/>
</dbReference>
<evidence type="ECO:0000256" key="1">
    <source>
        <dbReference type="ARBA" id="ARBA00007198"/>
    </source>
</evidence>
<comment type="caution">
    <text evidence="3">The sequence shown here is derived from an EMBL/GenBank/DDBJ whole genome shotgun (WGS) entry which is preliminary data.</text>
</comment>
<evidence type="ECO:0000313" key="3">
    <source>
        <dbReference type="EMBL" id="RFA34843.1"/>
    </source>
</evidence>
<sequence>MIVYGIKNCDTVRKARRWLDQRGVDYSFHDLRQDGLERSTVERWCQACDWECLLNRRGRTYRLLPDERKQDLNETRAIDLMISEPTVIKRPVVERDGEVVVGFDDTAYSERFAD</sequence>
<evidence type="ECO:0000313" key="4">
    <source>
        <dbReference type="Proteomes" id="UP000256763"/>
    </source>
</evidence>
<evidence type="ECO:0000256" key="2">
    <source>
        <dbReference type="PROSITE-ProRule" id="PRU01282"/>
    </source>
</evidence>
<dbReference type="NCBIfam" id="NF008107">
    <property type="entry name" value="PRK10853.1"/>
    <property type="match status" value="1"/>
</dbReference>
<gene>
    <name evidence="3" type="ORF">CAL65_14155</name>
</gene>
<dbReference type="SUPFAM" id="SSF52833">
    <property type="entry name" value="Thioredoxin-like"/>
    <property type="match status" value="1"/>
</dbReference>
<dbReference type="Proteomes" id="UP000256763">
    <property type="component" value="Unassembled WGS sequence"/>
</dbReference>
<accession>A0A3E0WRM3</accession>
<dbReference type="PROSITE" id="PS51353">
    <property type="entry name" value="ARSC"/>
    <property type="match status" value="1"/>
</dbReference>
<dbReference type="OrthoDB" id="9803749at2"/>
<organism evidence="3 4">
    <name type="scientific">Alkalilimnicola ehrlichii</name>
    <dbReference type="NCBI Taxonomy" id="351052"/>
    <lineage>
        <taxon>Bacteria</taxon>
        <taxon>Pseudomonadati</taxon>
        <taxon>Pseudomonadota</taxon>
        <taxon>Gammaproteobacteria</taxon>
        <taxon>Chromatiales</taxon>
        <taxon>Ectothiorhodospiraceae</taxon>
        <taxon>Alkalilimnicola</taxon>
    </lineage>
</organism>
<dbReference type="AlphaFoldDB" id="A0A3E0WRM3"/>